<keyword evidence="8" id="KW-1185">Reference proteome</keyword>
<dbReference type="Gene3D" id="1.20.1740.10">
    <property type="entry name" value="Amino acid/polyamine transporter I"/>
    <property type="match status" value="1"/>
</dbReference>
<feature type="transmembrane region" description="Helical" evidence="6">
    <location>
        <begin position="406"/>
        <end position="423"/>
    </location>
</feature>
<evidence type="ECO:0000256" key="2">
    <source>
        <dbReference type="ARBA" id="ARBA00022475"/>
    </source>
</evidence>
<evidence type="ECO:0000313" key="8">
    <source>
        <dbReference type="Proteomes" id="UP000619761"/>
    </source>
</evidence>
<evidence type="ECO:0000256" key="3">
    <source>
        <dbReference type="ARBA" id="ARBA00022692"/>
    </source>
</evidence>
<comment type="subcellular location">
    <subcellularLocation>
        <location evidence="1">Cell membrane</location>
        <topology evidence="1">Multi-pass membrane protein</topology>
    </subcellularLocation>
</comment>
<dbReference type="EMBL" id="BMYZ01000001">
    <property type="protein sequence ID" value="GGY72660.1"/>
    <property type="molecule type" value="Genomic_DNA"/>
</dbReference>
<feature type="transmembrane region" description="Helical" evidence="6">
    <location>
        <begin position="111"/>
        <end position="139"/>
    </location>
</feature>
<accession>A0ABQ3B0J5</accession>
<comment type="caution">
    <text evidence="7">The sequence shown here is derived from an EMBL/GenBank/DDBJ whole genome shotgun (WGS) entry which is preliminary data.</text>
</comment>
<keyword evidence="3 6" id="KW-0812">Transmembrane</keyword>
<feature type="transmembrane region" description="Helical" evidence="6">
    <location>
        <begin position="12"/>
        <end position="32"/>
    </location>
</feature>
<dbReference type="RefSeq" id="WP_189417553.1">
    <property type="nucleotide sequence ID" value="NZ_BMYZ01000001.1"/>
</dbReference>
<keyword evidence="5 6" id="KW-0472">Membrane</keyword>
<evidence type="ECO:0000256" key="6">
    <source>
        <dbReference type="SAM" id="Phobius"/>
    </source>
</evidence>
<dbReference type="PANTHER" id="PTHR42770:SF11">
    <property type="entry name" value="INNER MEMBRANE TRANSPORT PROTEIN YBAT"/>
    <property type="match status" value="1"/>
</dbReference>
<dbReference type="PIRSF" id="PIRSF006060">
    <property type="entry name" value="AA_transporter"/>
    <property type="match status" value="1"/>
</dbReference>
<evidence type="ECO:0000256" key="1">
    <source>
        <dbReference type="ARBA" id="ARBA00004651"/>
    </source>
</evidence>
<feature type="transmembrane region" description="Helical" evidence="6">
    <location>
        <begin position="44"/>
        <end position="65"/>
    </location>
</feature>
<keyword evidence="4 6" id="KW-1133">Transmembrane helix</keyword>
<evidence type="ECO:0000256" key="4">
    <source>
        <dbReference type="ARBA" id="ARBA00022989"/>
    </source>
</evidence>
<gene>
    <name evidence="7" type="ORF">GCM10011613_17090</name>
</gene>
<evidence type="ECO:0000256" key="5">
    <source>
        <dbReference type="ARBA" id="ARBA00023136"/>
    </source>
</evidence>
<dbReference type="Pfam" id="PF13520">
    <property type="entry name" value="AA_permease_2"/>
    <property type="match status" value="1"/>
</dbReference>
<feature type="transmembrane region" description="Helical" evidence="6">
    <location>
        <begin position="350"/>
        <end position="369"/>
    </location>
</feature>
<organism evidence="7 8">
    <name type="scientific">Cellvibrio zantedeschiae</name>
    <dbReference type="NCBI Taxonomy" id="1237077"/>
    <lineage>
        <taxon>Bacteria</taxon>
        <taxon>Pseudomonadati</taxon>
        <taxon>Pseudomonadota</taxon>
        <taxon>Gammaproteobacteria</taxon>
        <taxon>Cellvibrionales</taxon>
        <taxon>Cellvibrionaceae</taxon>
        <taxon>Cellvibrio</taxon>
    </lineage>
</organism>
<feature type="transmembrane region" description="Helical" evidence="6">
    <location>
        <begin position="273"/>
        <end position="303"/>
    </location>
</feature>
<protein>
    <submittedName>
        <fullName evidence="7">Amino acid permease</fullName>
    </submittedName>
</protein>
<keyword evidence="2" id="KW-1003">Cell membrane</keyword>
<name>A0ABQ3B0J5_9GAMM</name>
<proteinExistence type="predicted"/>
<feature type="transmembrane region" description="Helical" evidence="6">
    <location>
        <begin position="86"/>
        <end position="105"/>
    </location>
</feature>
<feature type="transmembrane region" description="Helical" evidence="6">
    <location>
        <begin position="191"/>
        <end position="208"/>
    </location>
</feature>
<dbReference type="Proteomes" id="UP000619761">
    <property type="component" value="Unassembled WGS sequence"/>
</dbReference>
<feature type="transmembrane region" description="Helical" evidence="6">
    <location>
        <begin position="324"/>
        <end position="344"/>
    </location>
</feature>
<feature type="transmembrane region" description="Helical" evidence="6">
    <location>
        <begin position="151"/>
        <end position="171"/>
    </location>
</feature>
<dbReference type="InterPro" id="IPR002293">
    <property type="entry name" value="AA/rel_permease1"/>
</dbReference>
<dbReference type="PANTHER" id="PTHR42770">
    <property type="entry name" value="AMINO ACID TRANSPORTER-RELATED"/>
    <property type="match status" value="1"/>
</dbReference>
<sequence>MTPQALHRHIGLFALVIYGVGDILGAGIYALIGKAAGEMGNGIWMAFLASMVAAGLTGLSYASLGSRYPRAGGASFFTHHAFKSNFLAYVIGLAALSSGVTSMAAGSRAFAGYFTTLVSAVPVDLVVVTFCLVLAGVVIRGIRESMWMNMLCTGIELGGLLLVISVGAKFIGSVDYTSTVTVANPAGDLSFSLILSGAVLTFYSFVGFEDIINVSEEVKNPESTMPKGILLAVLIASTIYVTISLVAVSVIPAAELATSSAPLVDVVKRAAPWFPPIAFAFIAMFAVANTALLNFIMGSRLIYGMANQGLMPKVLGKVSRRRTPYVSSLAVLGFMLVLALTGNIASLARATSVLLLICFMMVNLALVVLKYRKGEPKGRFEIPAVVPVLGTVVCALMLSYAKIEEIKVAGAILVVIVILYFVIRPASISSNPANAD</sequence>
<dbReference type="InterPro" id="IPR050367">
    <property type="entry name" value="APC_superfamily"/>
</dbReference>
<evidence type="ECO:0000313" key="7">
    <source>
        <dbReference type="EMBL" id="GGY72660.1"/>
    </source>
</evidence>
<feature type="transmembrane region" description="Helical" evidence="6">
    <location>
        <begin position="229"/>
        <end position="253"/>
    </location>
</feature>
<feature type="transmembrane region" description="Helical" evidence="6">
    <location>
        <begin position="381"/>
        <end position="400"/>
    </location>
</feature>
<reference evidence="8" key="1">
    <citation type="journal article" date="2019" name="Int. J. Syst. Evol. Microbiol.">
        <title>The Global Catalogue of Microorganisms (GCM) 10K type strain sequencing project: providing services to taxonomists for standard genome sequencing and annotation.</title>
        <authorList>
            <consortium name="The Broad Institute Genomics Platform"/>
            <consortium name="The Broad Institute Genome Sequencing Center for Infectious Disease"/>
            <person name="Wu L."/>
            <person name="Ma J."/>
        </authorList>
    </citation>
    <scope>NUCLEOTIDE SEQUENCE [LARGE SCALE GENOMIC DNA]</scope>
    <source>
        <strain evidence="8">KCTC 32239</strain>
    </source>
</reference>